<dbReference type="InterPro" id="IPR013118">
    <property type="entry name" value="Mannitol_DH_C"/>
</dbReference>
<gene>
    <name evidence="5" type="ORF">EB235_10830</name>
</gene>
<evidence type="ECO:0000313" key="6">
    <source>
        <dbReference type="Proteomes" id="UP000503017"/>
    </source>
</evidence>
<dbReference type="InterPro" id="IPR008927">
    <property type="entry name" value="6-PGluconate_DH-like_C_sf"/>
</dbReference>
<name>A0A6M7WIR8_RHILI</name>
<proteinExistence type="predicted"/>
<dbReference type="EMBL" id="CP033367">
    <property type="protein sequence ID" value="QKD01937.1"/>
    <property type="molecule type" value="Genomic_DNA"/>
</dbReference>
<dbReference type="InterPro" id="IPR036291">
    <property type="entry name" value="NAD(P)-bd_dom_sf"/>
</dbReference>
<evidence type="ECO:0000259" key="3">
    <source>
        <dbReference type="Pfam" id="PF01232"/>
    </source>
</evidence>
<dbReference type="PANTHER" id="PTHR30524:SF0">
    <property type="entry name" value="ALTRONATE OXIDOREDUCTASE-RELATED"/>
    <property type="match status" value="1"/>
</dbReference>
<sequence length="387" mass="42257">MVKEVVTPIFQFGTSRFLQAHAALFVHEALQAGDAAGPITVAAISGSVVGRARLQALARDEGYPVVIRGLEKGQRVEHEIGVKSIRRALDAELDWSRLTTLFAVQAEFVVSNTTEAGLTIPSDLVVDLTSGAGPAPAGYPAKLLVLLAHRFAVSARPVVLLPTELVQRNGDTLKEVLIVLAKRSGASDALLSFIADDCVFANSLVDRIVSSAIEPVGAIAEPYALWAIEWQAGLRLPCRHPAIALVGDLERIERLKLHILNLGHTVLAQCWMDDGLRSGLTVREILELGRYRNLLTEIYGSEVIPGFKARGMEQEATAYVVTTLERFDNPFLDHRLSDIAAGHLIKVQRRIGGFLRWVPEERRRHSPSLANILSAADENADRQDVVQ</sequence>
<reference evidence="5 6" key="1">
    <citation type="submission" date="2018-10" db="EMBL/GenBank/DDBJ databases">
        <authorList>
            <person name="Perry B.J."/>
            <person name="Sullivan J.T."/>
            <person name="Murphy R.J.T."/>
            <person name="Ramsay J.P."/>
            <person name="Ronson C.W."/>
        </authorList>
    </citation>
    <scope>NUCLEOTIDE SEQUENCE [LARGE SCALE GENOMIC DNA]</scope>
    <source>
        <strain evidence="5 6">R88b</strain>
    </source>
</reference>
<evidence type="ECO:0000256" key="1">
    <source>
        <dbReference type="ARBA" id="ARBA00023002"/>
    </source>
</evidence>
<dbReference type="InterPro" id="IPR013328">
    <property type="entry name" value="6PGD_dom2"/>
</dbReference>
<dbReference type="GO" id="GO:0016491">
    <property type="term" value="F:oxidoreductase activity"/>
    <property type="evidence" value="ECO:0007669"/>
    <property type="project" value="UniProtKB-KW"/>
</dbReference>
<dbReference type="Gene3D" id="3.40.50.720">
    <property type="entry name" value="NAD(P)-binding Rossmann-like Domain"/>
    <property type="match status" value="1"/>
</dbReference>
<dbReference type="PANTHER" id="PTHR30524">
    <property type="entry name" value="MANNITOL-1-PHOSPHATE 5-DEHYDROGENASE"/>
    <property type="match status" value="1"/>
</dbReference>
<dbReference type="Pfam" id="PF01232">
    <property type="entry name" value="Mannitol_dh"/>
    <property type="match status" value="1"/>
</dbReference>
<evidence type="ECO:0000313" key="5">
    <source>
        <dbReference type="EMBL" id="QKD01937.1"/>
    </source>
</evidence>
<dbReference type="Proteomes" id="UP000503017">
    <property type="component" value="Chromosome"/>
</dbReference>
<dbReference type="InterPro" id="IPR013131">
    <property type="entry name" value="Mannitol_DH_N"/>
</dbReference>
<feature type="domain" description="Mannitol dehydrogenase C-terminal" evidence="4">
    <location>
        <begin position="249"/>
        <end position="357"/>
    </location>
</feature>
<dbReference type="SUPFAM" id="SSF48179">
    <property type="entry name" value="6-phosphogluconate dehydrogenase C-terminal domain-like"/>
    <property type="match status" value="1"/>
</dbReference>
<dbReference type="Pfam" id="PF08125">
    <property type="entry name" value="Mannitol_dh_C"/>
    <property type="match status" value="1"/>
</dbReference>
<keyword evidence="2" id="KW-0520">NAD</keyword>
<accession>A0A6M7WIR8</accession>
<dbReference type="Gene3D" id="1.10.1040.10">
    <property type="entry name" value="N-(1-d-carboxylethyl)-l-norvaline Dehydrogenase, domain 2"/>
    <property type="match status" value="1"/>
</dbReference>
<feature type="domain" description="Mannitol dehydrogenase N-terminal" evidence="3">
    <location>
        <begin position="9"/>
        <end position="230"/>
    </location>
</feature>
<organism evidence="5 6">
    <name type="scientific">Mesorhizobium loti R88b</name>
    <dbReference type="NCBI Taxonomy" id="935548"/>
    <lineage>
        <taxon>Bacteria</taxon>
        <taxon>Pseudomonadati</taxon>
        <taxon>Pseudomonadota</taxon>
        <taxon>Alphaproteobacteria</taxon>
        <taxon>Hyphomicrobiales</taxon>
        <taxon>Phyllobacteriaceae</taxon>
        <taxon>Mesorhizobium</taxon>
    </lineage>
</organism>
<keyword evidence="1" id="KW-0560">Oxidoreductase</keyword>
<evidence type="ECO:0000259" key="4">
    <source>
        <dbReference type="Pfam" id="PF08125"/>
    </source>
</evidence>
<protein>
    <submittedName>
        <fullName evidence="5">Mannitol dehydrogenase family protein</fullName>
    </submittedName>
</protein>
<dbReference type="SUPFAM" id="SSF51735">
    <property type="entry name" value="NAD(P)-binding Rossmann-fold domains"/>
    <property type="match status" value="1"/>
</dbReference>
<evidence type="ECO:0000256" key="2">
    <source>
        <dbReference type="ARBA" id="ARBA00023027"/>
    </source>
</evidence>
<dbReference type="AlphaFoldDB" id="A0A6M7WIR8"/>